<protein>
    <submittedName>
        <fullName evidence="4">Short-chain dehydrogenase</fullName>
    </submittedName>
</protein>
<proteinExistence type="inferred from homology"/>
<reference evidence="4 5" key="1">
    <citation type="submission" date="2016-11" db="EMBL/GenBank/DDBJ databases">
        <title>Trade-off between light-utilization and light-protection in marine flavobacteria.</title>
        <authorList>
            <person name="Kumagai Y."/>
        </authorList>
    </citation>
    <scope>NUCLEOTIDE SEQUENCE [LARGE SCALE GENOMIC DNA]</scope>
    <source>
        <strain evidence="4 5">JCM 17109</strain>
    </source>
</reference>
<name>A0A2S9WQP6_9FLAO</name>
<dbReference type="Proteomes" id="UP000239532">
    <property type="component" value="Unassembled WGS sequence"/>
</dbReference>
<dbReference type="CDD" id="cd05233">
    <property type="entry name" value="SDR_c"/>
    <property type="match status" value="1"/>
</dbReference>
<evidence type="ECO:0000313" key="4">
    <source>
        <dbReference type="EMBL" id="PRP65791.1"/>
    </source>
</evidence>
<evidence type="ECO:0000256" key="2">
    <source>
        <dbReference type="ARBA" id="ARBA00023002"/>
    </source>
</evidence>
<dbReference type="RefSeq" id="WP_105981661.1">
    <property type="nucleotide sequence ID" value="NZ_MQUC01000003.1"/>
</dbReference>
<gene>
    <name evidence="4" type="ORF">BST86_01140</name>
</gene>
<evidence type="ECO:0000256" key="1">
    <source>
        <dbReference type="ARBA" id="ARBA00006484"/>
    </source>
</evidence>
<dbReference type="PANTHER" id="PTHR42901:SF1">
    <property type="entry name" value="ALCOHOL DEHYDROGENASE"/>
    <property type="match status" value="1"/>
</dbReference>
<sequence length="260" mass="28227">MKETALITGASSGIGKEMCILHAQAGKDLVIIARNEKDLNGLKAQLESQYDIQVHVISKDLTDATAVDEIIKDLEQHSIQVEYLINNAGFGKVGMFADSDWETSLSMIQLNVIALSHLCRRILPQMLERNSGRILNVSSTASLMPGPLQAVYFASKAFVRSFSNALSEELKESNITVTNLMPGATETNFAKTAGLQDTALFDDTASAHSVASTGYKAMMEGKMDVTAGITLGQSLMLKAIPFTPKKLVLNQVRKMQEDNS</sequence>
<evidence type="ECO:0000256" key="3">
    <source>
        <dbReference type="RuleBase" id="RU000363"/>
    </source>
</evidence>
<comment type="similarity">
    <text evidence="1 3">Belongs to the short-chain dehydrogenases/reductases (SDR) family.</text>
</comment>
<dbReference type="AlphaFoldDB" id="A0A2S9WQP6"/>
<dbReference type="Pfam" id="PF00106">
    <property type="entry name" value="adh_short"/>
    <property type="match status" value="1"/>
</dbReference>
<dbReference type="PRINTS" id="PR00080">
    <property type="entry name" value="SDRFAMILY"/>
</dbReference>
<keyword evidence="2" id="KW-0560">Oxidoreductase</keyword>
<dbReference type="PRINTS" id="PR00081">
    <property type="entry name" value="GDHRDH"/>
</dbReference>
<dbReference type="InterPro" id="IPR036291">
    <property type="entry name" value="NAD(P)-bd_dom_sf"/>
</dbReference>
<evidence type="ECO:0000313" key="5">
    <source>
        <dbReference type="Proteomes" id="UP000239532"/>
    </source>
</evidence>
<dbReference type="OrthoDB" id="9808814at2"/>
<comment type="caution">
    <text evidence="4">The sequence shown here is derived from an EMBL/GenBank/DDBJ whole genome shotgun (WGS) entry which is preliminary data.</text>
</comment>
<dbReference type="Gene3D" id="3.40.50.720">
    <property type="entry name" value="NAD(P)-binding Rossmann-like Domain"/>
    <property type="match status" value="1"/>
</dbReference>
<keyword evidence="5" id="KW-1185">Reference proteome</keyword>
<dbReference type="GO" id="GO:0016491">
    <property type="term" value="F:oxidoreductase activity"/>
    <property type="evidence" value="ECO:0007669"/>
    <property type="project" value="UniProtKB-KW"/>
</dbReference>
<dbReference type="SUPFAM" id="SSF51735">
    <property type="entry name" value="NAD(P)-binding Rossmann-fold domains"/>
    <property type="match status" value="1"/>
</dbReference>
<dbReference type="InterPro" id="IPR002347">
    <property type="entry name" value="SDR_fam"/>
</dbReference>
<dbReference type="PIRSF" id="PIRSF000126">
    <property type="entry name" value="11-beta-HSD1"/>
    <property type="match status" value="1"/>
</dbReference>
<accession>A0A2S9WQP6</accession>
<dbReference type="EMBL" id="MQUC01000003">
    <property type="protein sequence ID" value="PRP65791.1"/>
    <property type="molecule type" value="Genomic_DNA"/>
</dbReference>
<organism evidence="4 5">
    <name type="scientific">Nonlabens agnitus</name>
    <dbReference type="NCBI Taxonomy" id="870484"/>
    <lineage>
        <taxon>Bacteria</taxon>
        <taxon>Pseudomonadati</taxon>
        <taxon>Bacteroidota</taxon>
        <taxon>Flavobacteriia</taxon>
        <taxon>Flavobacteriales</taxon>
        <taxon>Flavobacteriaceae</taxon>
        <taxon>Nonlabens</taxon>
    </lineage>
</organism>
<dbReference type="PANTHER" id="PTHR42901">
    <property type="entry name" value="ALCOHOL DEHYDROGENASE"/>
    <property type="match status" value="1"/>
</dbReference>